<protein>
    <submittedName>
        <fullName evidence="1">Uncharacterized protein</fullName>
    </submittedName>
</protein>
<dbReference type="RefSeq" id="WP_100068670.1">
    <property type="nucleotide sequence ID" value="NZ_CP090556.1"/>
</dbReference>
<comment type="caution">
    <text evidence="1">The sequence shown here is derived from an EMBL/GenBank/DDBJ whole genome shotgun (WGS) entry which is preliminary data.</text>
</comment>
<evidence type="ECO:0000313" key="2">
    <source>
        <dbReference type="Proteomes" id="UP001206331"/>
    </source>
</evidence>
<gene>
    <name evidence="1" type="ORF">LZL92_05755</name>
</gene>
<dbReference type="EMBL" id="JAJUPA010000005">
    <property type="protein sequence ID" value="MCQ9629789.1"/>
    <property type="molecule type" value="Genomic_DNA"/>
</dbReference>
<accession>A0ABT1WTQ7</accession>
<name>A0ABT1WTQ7_ACTSU</name>
<proteinExistence type="predicted"/>
<sequence>MTKFKMIWNKIKQFFLKLFKKKDADMYGLQLGKKEIKVFSDPISNSHGLSNGNNELNLDKLYKLTSTNKITKDDSNFRRLVDNKSYDDWYGFNDNTNMIDEGVYATFSNIENLVQPVFVKPFTNAQYGLQIKKRSIGEHDHILRTVKCTVTSTIIKSGLSYLQLNFAVAGKYFNLHQVLSAVVQQLGDERQISVGNGHLLVSGYDHEKNKLSFTLNYLERI</sequence>
<evidence type="ECO:0000313" key="1">
    <source>
        <dbReference type="EMBL" id="MCQ9629789.1"/>
    </source>
</evidence>
<keyword evidence="2" id="KW-1185">Reference proteome</keyword>
<reference evidence="1 2" key="1">
    <citation type="submission" date="2021-12" db="EMBL/GenBank/DDBJ databases">
        <title>Identification and characterization of A. suis stains in western Canada.</title>
        <authorList>
            <person name="Kulathunga D.G.R.S."/>
            <person name="De Oliveira Costa M."/>
        </authorList>
    </citation>
    <scope>NUCLEOTIDE SEQUENCE [LARGE SCALE GENOMIC DNA]</scope>
    <source>
        <strain evidence="1 2">18_292</strain>
    </source>
</reference>
<organism evidence="1 2">
    <name type="scientific">Actinobacillus suis</name>
    <dbReference type="NCBI Taxonomy" id="716"/>
    <lineage>
        <taxon>Bacteria</taxon>
        <taxon>Pseudomonadati</taxon>
        <taxon>Pseudomonadota</taxon>
        <taxon>Gammaproteobacteria</taxon>
        <taxon>Pasteurellales</taxon>
        <taxon>Pasteurellaceae</taxon>
        <taxon>Actinobacillus</taxon>
    </lineage>
</organism>
<dbReference type="Proteomes" id="UP001206331">
    <property type="component" value="Unassembled WGS sequence"/>
</dbReference>